<dbReference type="EMBL" id="MU157829">
    <property type="protein sequence ID" value="KAF9533237.1"/>
    <property type="molecule type" value="Genomic_DNA"/>
</dbReference>
<dbReference type="OrthoDB" id="9030204at2759"/>
<organism evidence="3 4">
    <name type="scientific">Crepidotus variabilis</name>
    <dbReference type="NCBI Taxonomy" id="179855"/>
    <lineage>
        <taxon>Eukaryota</taxon>
        <taxon>Fungi</taxon>
        <taxon>Dikarya</taxon>
        <taxon>Basidiomycota</taxon>
        <taxon>Agaricomycotina</taxon>
        <taxon>Agaricomycetes</taxon>
        <taxon>Agaricomycetidae</taxon>
        <taxon>Agaricales</taxon>
        <taxon>Agaricineae</taxon>
        <taxon>Crepidotaceae</taxon>
        <taxon>Crepidotus</taxon>
    </lineage>
</organism>
<name>A0A9P6JTK4_9AGAR</name>
<evidence type="ECO:0000256" key="1">
    <source>
        <dbReference type="ARBA" id="ARBA00010365"/>
    </source>
</evidence>
<dbReference type="GO" id="GO:0140625">
    <property type="term" value="F:opioid growth factor receptor activity"/>
    <property type="evidence" value="ECO:0007669"/>
    <property type="project" value="InterPro"/>
</dbReference>
<dbReference type="AlphaFoldDB" id="A0A9P6JTK4"/>
<evidence type="ECO:0000313" key="4">
    <source>
        <dbReference type="Proteomes" id="UP000807306"/>
    </source>
</evidence>
<keyword evidence="4" id="KW-1185">Reference proteome</keyword>
<accession>A0A9P6JTK4</accession>
<dbReference type="PANTHER" id="PTHR14015:SF2">
    <property type="entry name" value="OPIOID GROWTH FACTOR RECEPTOR (OGFR) CONSERVED DOMAIN-CONTAINING PROTEIN"/>
    <property type="match status" value="1"/>
</dbReference>
<dbReference type="Proteomes" id="UP000807306">
    <property type="component" value="Unassembled WGS sequence"/>
</dbReference>
<evidence type="ECO:0000259" key="2">
    <source>
        <dbReference type="Pfam" id="PF04664"/>
    </source>
</evidence>
<gene>
    <name evidence="3" type="ORF">CPB83DRAFT_846103</name>
</gene>
<evidence type="ECO:0000313" key="3">
    <source>
        <dbReference type="EMBL" id="KAF9533237.1"/>
    </source>
</evidence>
<dbReference type="PANTHER" id="PTHR14015">
    <property type="entry name" value="OPIOID GROWTH FACTOR RECEPTOR OGFR ZETA-TYPE OPIOID RECEPTOR"/>
    <property type="match status" value="1"/>
</dbReference>
<reference evidence="3" key="1">
    <citation type="submission" date="2020-11" db="EMBL/GenBank/DDBJ databases">
        <authorList>
            <consortium name="DOE Joint Genome Institute"/>
            <person name="Ahrendt S."/>
            <person name="Riley R."/>
            <person name="Andreopoulos W."/>
            <person name="Labutti K."/>
            <person name="Pangilinan J."/>
            <person name="Ruiz-Duenas F.J."/>
            <person name="Barrasa J.M."/>
            <person name="Sanchez-Garcia M."/>
            <person name="Camarero S."/>
            <person name="Miyauchi S."/>
            <person name="Serrano A."/>
            <person name="Linde D."/>
            <person name="Babiker R."/>
            <person name="Drula E."/>
            <person name="Ayuso-Fernandez I."/>
            <person name="Pacheco R."/>
            <person name="Padilla G."/>
            <person name="Ferreira P."/>
            <person name="Barriuso J."/>
            <person name="Kellner H."/>
            <person name="Castanera R."/>
            <person name="Alfaro M."/>
            <person name="Ramirez L."/>
            <person name="Pisabarro A.G."/>
            <person name="Kuo A."/>
            <person name="Tritt A."/>
            <person name="Lipzen A."/>
            <person name="He G."/>
            <person name="Yan M."/>
            <person name="Ng V."/>
            <person name="Cullen D."/>
            <person name="Martin F."/>
            <person name="Rosso M.-N."/>
            <person name="Henrissat B."/>
            <person name="Hibbett D."/>
            <person name="Martinez A.T."/>
            <person name="Grigoriev I.V."/>
        </authorList>
    </citation>
    <scope>NUCLEOTIDE SEQUENCE</scope>
    <source>
        <strain evidence="3">CBS 506.95</strain>
    </source>
</reference>
<proteinExistence type="inferred from homology"/>
<dbReference type="Pfam" id="PF04664">
    <property type="entry name" value="OGFr_N"/>
    <property type="match status" value="1"/>
</dbReference>
<feature type="domain" description="Opioid growth factor receptor (OGFr) conserved" evidence="2">
    <location>
        <begin position="24"/>
        <end position="219"/>
    </location>
</feature>
<comment type="similarity">
    <text evidence="1">Belongs to the opioid growth factor receptor family.</text>
</comment>
<keyword evidence="3" id="KW-0675">Receptor</keyword>
<dbReference type="GO" id="GO:0016020">
    <property type="term" value="C:membrane"/>
    <property type="evidence" value="ECO:0007669"/>
    <property type="project" value="InterPro"/>
</dbReference>
<sequence length="265" mass="31275">MSIPSDVQEFLDEYPREDDDLECNANLEFYSNTHRCRPDNRTIEEIHAEWFGDYETLEYNHGYIQWLFPIREHGMNFKSQPLQKHELEAMKANPTIIQRILKSYELMLDFYGMHLVSAETGLVDRCQTRNFMPRYRNLVRASHNNLRISRIMKCLSEMGLERLNAGFLLHVLHEQSERENLVSSSIKSSMDRWWANCLRNEHERSFIGQLIRKVRSSGDEYVLTRREYEAILEHRAKTGKLEIPSKVPASEVKEEVHAEAAVEEE</sequence>
<dbReference type="InterPro" id="IPR006757">
    <property type="entry name" value="OGF_rcpt"/>
</dbReference>
<protein>
    <submittedName>
        <fullName evidence="3">Opioid growth factor receptor conserved region-domain-containing protein</fullName>
    </submittedName>
</protein>
<comment type="caution">
    <text evidence="3">The sequence shown here is derived from an EMBL/GenBank/DDBJ whole genome shotgun (WGS) entry which is preliminary data.</text>
</comment>
<dbReference type="InterPro" id="IPR039574">
    <property type="entry name" value="OGFr"/>
</dbReference>